<evidence type="ECO:0000313" key="2">
    <source>
        <dbReference type="Proteomes" id="UP000007800"/>
    </source>
</evidence>
<dbReference type="AlphaFoldDB" id="C5L336"/>
<dbReference type="GeneID" id="9064675"/>
<protein>
    <submittedName>
        <fullName evidence="1">Uncharacterized protein</fullName>
    </submittedName>
</protein>
<dbReference type="InParanoid" id="C5L336"/>
<dbReference type="OMA" id="ADIRPHK"/>
<keyword evidence="2" id="KW-1185">Reference proteome</keyword>
<dbReference type="OrthoDB" id="10490439at2759"/>
<reference evidence="1 2" key="1">
    <citation type="submission" date="2008-07" db="EMBL/GenBank/DDBJ databases">
        <authorList>
            <person name="El-Sayed N."/>
            <person name="Caler E."/>
            <person name="Inman J."/>
            <person name="Amedeo P."/>
            <person name="Hass B."/>
            <person name="Wortman J."/>
        </authorList>
    </citation>
    <scope>NUCLEOTIDE SEQUENCE [LARGE SCALE GENOMIC DNA]</scope>
    <source>
        <strain evidence="2">ATCC 50983 / TXsc</strain>
    </source>
</reference>
<organism evidence="2">
    <name type="scientific">Perkinsus marinus (strain ATCC 50983 / TXsc)</name>
    <dbReference type="NCBI Taxonomy" id="423536"/>
    <lineage>
        <taxon>Eukaryota</taxon>
        <taxon>Sar</taxon>
        <taxon>Alveolata</taxon>
        <taxon>Perkinsozoa</taxon>
        <taxon>Perkinsea</taxon>
        <taxon>Perkinsida</taxon>
        <taxon>Perkinsidae</taxon>
        <taxon>Perkinsus</taxon>
    </lineage>
</organism>
<proteinExistence type="predicted"/>
<dbReference type="EMBL" id="GG678679">
    <property type="protein sequence ID" value="EER08858.1"/>
    <property type="molecule type" value="Genomic_DNA"/>
</dbReference>
<dbReference type="Proteomes" id="UP000007800">
    <property type="component" value="Unassembled WGS sequence"/>
</dbReference>
<sequence length="156" mass="17417">MRYPEADIRPHKVGCKRGCNAVVAAKSLNSDLRNDGLWPLRSTDLVVVDLSACELVADGVKLDDSYSKAQIMTMQKLAPAAVILALHAPKQIPGFSNFGLERLYRATAETTDIPLWAWQIIAEKMDTRLARTGPASWPHPHWPLHFLIADFMAILW</sequence>
<dbReference type="RefSeq" id="XP_002777042.1">
    <property type="nucleotide sequence ID" value="XM_002776996.1"/>
</dbReference>
<gene>
    <name evidence="1" type="ORF">Pmar_PMAR027559</name>
</gene>
<feature type="non-terminal residue" evidence="1">
    <location>
        <position position="156"/>
    </location>
</feature>
<name>C5L336_PERM5</name>
<evidence type="ECO:0000313" key="1">
    <source>
        <dbReference type="EMBL" id="EER08858.1"/>
    </source>
</evidence>
<accession>C5L336</accession>